<protein>
    <submittedName>
        <fullName evidence="1">Putative glycosyl transferase</fullName>
    </submittedName>
</protein>
<dbReference type="InterPro" id="IPR011330">
    <property type="entry name" value="Glyco_hydro/deAcase_b/a-brl"/>
</dbReference>
<dbReference type="RefSeq" id="WP_162292670.1">
    <property type="nucleotide sequence ID" value="NZ_LT960614.1"/>
</dbReference>
<dbReference type="CDD" id="cd10928">
    <property type="entry name" value="CE4_u4"/>
    <property type="match status" value="1"/>
</dbReference>
<evidence type="ECO:0000313" key="1">
    <source>
        <dbReference type="EMBL" id="SON57391.1"/>
    </source>
</evidence>
<keyword evidence="2" id="KW-1185">Reference proteome</keyword>
<dbReference type="GO" id="GO:0005975">
    <property type="term" value="P:carbohydrate metabolic process"/>
    <property type="evidence" value="ECO:0007669"/>
    <property type="project" value="InterPro"/>
</dbReference>
<name>A0A2C9DCE1_9HYPH</name>
<dbReference type="AlphaFoldDB" id="A0A2C9DCE1"/>
<keyword evidence="1" id="KW-0808">Transferase</keyword>
<dbReference type="Proteomes" id="UP000223606">
    <property type="component" value="Chromosome 1"/>
</dbReference>
<dbReference type="KEGG" id="hdi:HDIA_3850"/>
<proteinExistence type="predicted"/>
<dbReference type="GO" id="GO:0016740">
    <property type="term" value="F:transferase activity"/>
    <property type="evidence" value="ECO:0007669"/>
    <property type="project" value="UniProtKB-KW"/>
</dbReference>
<gene>
    <name evidence="1" type="ORF">HDIA_3850</name>
</gene>
<evidence type="ECO:0000313" key="2">
    <source>
        <dbReference type="Proteomes" id="UP000223606"/>
    </source>
</evidence>
<dbReference type="InterPro" id="IPR049591">
    <property type="entry name" value="CE4_u4-like"/>
</dbReference>
<reference evidence="2" key="1">
    <citation type="submission" date="2017-09" db="EMBL/GenBank/DDBJ databases">
        <title>Genome sequence of Nannocystis excedens DSM 71.</title>
        <authorList>
            <person name="Blom J."/>
        </authorList>
    </citation>
    <scope>NUCLEOTIDE SEQUENCE [LARGE SCALE GENOMIC DNA]</scope>
    <source>
        <strain evidence="2">type strain: E19</strain>
    </source>
</reference>
<dbReference type="EMBL" id="LT960614">
    <property type="protein sequence ID" value="SON57391.1"/>
    <property type="molecule type" value="Genomic_DNA"/>
</dbReference>
<accession>A0A2C9DCE1</accession>
<organism evidence="1 2">
    <name type="scientific">Hartmannibacter diazotrophicus</name>
    <dbReference type="NCBI Taxonomy" id="1482074"/>
    <lineage>
        <taxon>Bacteria</taxon>
        <taxon>Pseudomonadati</taxon>
        <taxon>Pseudomonadota</taxon>
        <taxon>Alphaproteobacteria</taxon>
        <taxon>Hyphomicrobiales</taxon>
        <taxon>Pleomorphomonadaceae</taxon>
        <taxon>Hartmannibacter</taxon>
    </lineage>
</organism>
<dbReference type="SUPFAM" id="SSF88713">
    <property type="entry name" value="Glycoside hydrolase/deacetylase"/>
    <property type="match status" value="1"/>
</dbReference>
<dbReference type="Gene3D" id="3.20.20.370">
    <property type="entry name" value="Glycoside hydrolase/deacetylase"/>
    <property type="match status" value="1"/>
</dbReference>
<sequence length="251" mass="27557">MTDDPDWQPLVEELGRWSEAGATALFWLRDDDAVEPTPALDRLLELAGAFAVPVTLAVIPAFADERLSRRLQDAKDVEVAVHGWSHANHAPAGVKKRELGPDRPQDMALRELADGLGRLDRLFGKDLVPVLVPPWNRIDAELLAHLPGLGYKAVSVFGMERPSPALQVNTHVDVMDWHGTRGGRETDVLVGEIAARLAVMRASGGSMGLLTHHLVHDDAVWTFLERLFALTSRHLACQWARLSTIVAAQMA</sequence>